<comment type="caution">
    <text evidence="6">The sequence shown here is derived from an EMBL/GenBank/DDBJ whole genome shotgun (WGS) entry which is preliminary data.</text>
</comment>
<accession>A0ABT1PMX6</accession>
<dbReference type="SMART" id="SM00644">
    <property type="entry name" value="Ami_2"/>
    <property type="match status" value="1"/>
</dbReference>
<gene>
    <name evidence="6" type="ORF">NON19_32815</name>
</gene>
<dbReference type="EMBL" id="JANFNH010000091">
    <property type="protein sequence ID" value="MCQ4046709.1"/>
    <property type="molecule type" value="Genomic_DNA"/>
</dbReference>
<feature type="compositionally biased region" description="Acidic residues" evidence="2">
    <location>
        <begin position="114"/>
        <end position="123"/>
    </location>
</feature>
<protein>
    <submittedName>
        <fullName evidence="6">Peptidoglycan recognition protein</fullName>
    </submittedName>
</protein>
<keyword evidence="7" id="KW-1185">Reference proteome</keyword>
<feature type="region of interest" description="Disordered" evidence="2">
    <location>
        <begin position="110"/>
        <end position="221"/>
    </location>
</feature>
<feature type="chain" id="PRO_5045720557" evidence="3">
    <location>
        <begin position="24"/>
        <end position="419"/>
    </location>
</feature>
<dbReference type="SMART" id="SM00701">
    <property type="entry name" value="PGRP"/>
    <property type="match status" value="1"/>
</dbReference>
<comment type="similarity">
    <text evidence="1">Belongs to the N-acetylmuramoyl-L-alanine amidase 2 family.</text>
</comment>
<dbReference type="InterPro" id="IPR036505">
    <property type="entry name" value="Amidase/PGRP_sf"/>
</dbReference>
<evidence type="ECO:0000313" key="7">
    <source>
        <dbReference type="Proteomes" id="UP001206206"/>
    </source>
</evidence>
<keyword evidence="3" id="KW-0732">Signal</keyword>
<dbReference type="SUPFAM" id="SSF55846">
    <property type="entry name" value="N-acetylmuramoyl-L-alanine amidase-like"/>
    <property type="match status" value="1"/>
</dbReference>
<dbReference type="Pfam" id="PF01510">
    <property type="entry name" value="Amidase_2"/>
    <property type="match status" value="1"/>
</dbReference>
<evidence type="ECO:0000256" key="1">
    <source>
        <dbReference type="ARBA" id="ARBA00007553"/>
    </source>
</evidence>
<feature type="compositionally biased region" description="Acidic residues" evidence="2">
    <location>
        <begin position="175"/>
        <end position="204"/>
    </location>
</feature>
<evidence type="ECO:0000259" key="4">
    <source>
        <dbReference type="SMART" id="SM00644"/>
    </source>
</evidence>
<evidence type="ECO:0000313" key="6">
    <source>
        <dbReference type="EMBL" id="MCQ4046709.1"/>
    </source>
</evidence>
<dbReference type="PANTHER" id="PTHR11022:SF41">
    <property type="entry name" value="PEPTIDOGLYCAN-RECOGNITION PROTEIN LC-RELATED"/>
    <property type="match status" value="1"/>
</dbReference>
<proteinExistence type="inferred from homology"/>
<dbReference type="Proteomes" id="UP001206206">
    <property type="component" value="Unassembled WGS sequence"/>
</dbReference>
<sequence length="419" mass="44796">MRAFLASAIGATCACTAALLVSAAVPSAASAPVLGEAAATRAALGDTHTLPLTRLPAGRGLAPGAMGLTARAVKPFSMLGITWNSATTGLYATVEVRSRSMRTGAWSPWRSVEAESDDVPDLDSPDRATGRARGGTAPLWVGDSNGIQVRVVPRRSGRSAGSPELPYGLRLDMVDPGEPDSEADEPTDSSDEDEFLADEAEESAEPAQAVEGQEHSRGLAPRPRIVVRAGWHANEHLRSGGFVYTHTVRAIFVHHTATGNDYRCSDSPRIIRGIYRYHVKSRGWRDIGYNFLVDKCGTIYEGRAGGVGRPVMGAHTLGFNKNTAGVAVIGTFNHHRPSAAALRGLAQLSAWKLGLYGRNPVGHVRLRSGGSNRYRRGVTARFNAISGHRDGFTTDCPGQRLYARLSTVRARAARLQGRR</sequence>
<feature type="signal peptide" evidence="3">
    <location>
        <begin position="1"/>
        <end position="23"/>
    </location>
</feature>
<feature type="domain" description="N-acetylmuramoyl-L-alanine amidase" evidence="4">
    <location>
        <begin position="237"/>
        <end position="398"/>
    </location>
</feature>
<name>A0ABT1PMX6_9ACTN</name>
<dbReference type="InterPro" id="IPR006619">
    <property type="entry name" value="PGRP_domain_met/bac"/>
</dbReference>
<dbReference type="PROSITE" id="PS51257">
    <property type="entry name" value="PROKAR_LIPOPROTEIN"/>
    <property type="match status" value="1"/>
</dbReference>
<reference evidence="6 7" key="1">
    <citation type="submission" date="2022-06" db="EMBL/GenBank/DDBJ databases">
        <title>Draft genome sequence of type strain Streptomyces rubrisoli DSM 42083.</title>
        <authorList>
            <person name="Duangmal K."/>
            <person name="Klaysubun C."/>
        </authorList>
    </citation>
    <scope>NUCLEOTIDE SEQUENCE [LARGE SCALE GENOMIC DNA]</scope>
    <source>
        <strain evidence="6 7">DSM 42083</strain>
    </source>
</reference>
<dbReference type="InterPro" id="IPR015510">
    <property type="entry name" value="PGRP"/>
</dbReference>
<feature type="domain" description="Peptidoglycan recognition protein family" evidence="5">
    <location>
        <begin position="223"/>
        <end position="371"/>
    </location>
</feature>
<evidence type="ECO:0000256" key="2">
    <source>
        <dbReference type="SAM" id="MobiDB-lite"/>
    </source>
</evidence>
<dbReference type="CDD" id="cd06583">
    <property type="entry name" value="PGRP"/>
    <property type="match status" value="1"/>
</dbReference>
<dbReference type="Gene3D" id="3.40.80.10">
    <property type="entry name" value="Peptidoglycan recognition protein-like"/>
    <property type="match status" value="1"/>
</dbReference>
<evidence type="ECO:0000256" key="3">
    <source>
        <dbReference type="SAM" id="SignalP"/>
    </source>
</evidence>
<dbReference type="InterPro" id="IPR002502">
    <property type="entry name" value="Amidase_domain"/>
</dbReference>
<evidence type="ECO:0000259" key="5">
    <source>
        <dbReference type="SMART" id="SM00701"/>
    </source>
</evidence>
<organism evidence="6 7">
    <name type="scientific">Streptantibioticus rubrisoli</name>
    <dbReference type="NCBI Taxonomy" id="1387313"/>
    <lineage>
        <taxon>Bacteria</taxon>
        <taxon>Bacillati</taxon>
        <taxon>Actinomycetota</taxon>
        <taxon>Actinomycetes</taxon>
        <taxon>Kitasatosporales</taxon>
        <taxon>Streptomycetaceae</taxon>
        <taxon>Streptantibioticus</taxon>
    </lineage>
</organism>
<dbReference type="RefSeq" id="WP_255932944.1">
    <property type="nucleotide sequence ID" value="NZ_JANFNH010000091.1"/>
</dbReference>
<dbReference type="PANTHER" id="PTHR11022">
    <property type="entry name" value="PEPTIDOGLYCAN RECOGNITION PROTEIN"/>
    <property type="match status" value="1"/>
</dbReference>